<comment type="catalytic activity">
    <reaction evidence="1">
        <text>RNA(n) + a ribonucleoside 5'-triphosphate = RNA(n+1) + diphosphate</text>
        <dbReference type="Rhea" id="RHEA:21248"/>
        <dbReference type="Rhea" id="RHEA-COMP:14527"/>
        <dbReference type="Rhea" id="RHEA-COMP:17342"/>
        <dbReference type="ChEBI" id="CHEBI:33019"/>
        <dbReference type="ChEBI" id="CHEBI:61557"/>
        <dbReference type="ChEBI" id="CHEBI:140395"/>
        <dbReference type="EC" id="2.7.7.48"/>
    </reaction>
</comment>
<reference evidence="4" key="1">
    <citation type="submission" date="2020-05" db="EMBL/GenBank/DDBJ databases">
        <title>Mycena genomes resolve the evolution of fungal bioluminescence.</title>
        <authorList>
            <person name="Tsai I.J."/>
        </authorList>
    </citation>
    <scope>NUCLEOTIDE SEQUENCE</scope>
    <source>
        <strain evidence="4">160909Yilan</strain>
    </source>
</reference>
<proteinExistence type="inferred from homology"/>
<gene>
    <name evidence="4" type="ORF">MSAN_01369000</name>
</gene>
<keyword evidence="5" id="KW-1185">Reference proteome</keyword>
<dbReference type="AlphaFoldDB" id="A0A8H6YA20"/>
<accession>A0A8H6YA20</accession>
<dbReference type="GO" id="GO:0003968">
    <property type="term" value="F:RNA-directed RNA polymerase activity"/>
    <property type="evidence" value="ECO:0007669"/>
    <property type="project" value="UniProtKB-KW"/>
</dbReference>
<dbReference type="Proteomes" id="UP000623467">
    <property type="component" value="Unassembled WGS sequence"/>
</dbReference>
<organism evidence="4 5">
    <name type="scientific">Mycena sanguinolenta</name>
    <dbReference type="NCBI Taxonomy" id="230812"/>
    <lineage>
        <taxon>Eukaryota</taxon>
        <taxon>Fungi</taxon>
        <taxon>Dikarya</taxon>
        <taxon>Basidiomycota</taxon>
        <taxon>Agaricomycotina</taxon>
        <taxon>Agaricomycetes</taxon>
        <taxon>Agaricomycetidae</taxon>
        <taxon>Agaricales</taxon>
        <taxon>Marasmiineae</taxon>
        <taxon>Mycenaceae</taxon>
        <taxon>Mycena</taxon>
    </lineage>
</organism>
<keyword evidence="1" id="KW-0808">Transferase</keyword>
<dbReference type="Pfam" id="PF05183">
    <property type="entry name" value="RdRP"/>
    <property type="match status" value="1"/>
</dbReference>
<sequence length="281" mass="30833">MSWRDAGVPCGLEIAKHPLRACYLRNGTAAAKAFSLFSIQFAGPPILVPSIPAAVSGATKFGVVAHVRLILLLWVFLIFLNATIGRKGGLKYRWDKELDCIAFTRRRVGEFLIDNGLTIAGRRFDFLAYSQSALKEHAVWSHTPAVANRASVKAKGYPASTRTRSRSTSIACARAHTMKKPRPSAQAHEKFLHDPLTYGHDAPQSSWTARRGAPVVVVLYAIEEISRVSDHEVTCAAAGGRGGAIERGFMSSQLVWSVVSTQKLAIWIFYVRVAYGILRLI</sequence>
<keyword evidence="1" id="KW-0548">Nucleotidyltransferase</keyword>
<keyword evidence="2" id="KW-0472">Membrane</keyword>
<evidence type="ECO:0000313" key="4">
    <source>
        <dbReference type="EMBL" id="KAF7354559.1"/>
    </source>
</evidence>
<dbReference type="EC" id="2.7.7.48" evidence="1"/>
<dbReference type="OrthoDB" id="6513042at2759"/>
<feature type="transmembrane region" description="Helical" evidence="2">
    <location>
        <begin position="65"/>
        <end position="84"/>
    </location>
</feature>
<dbReference type="GO" id="GO:0003723">
    <property type="term" value="F:RNA binding"/>
    <property type="evidence" value="ECO:0007669"/>
    <property type="project" value="UniProtKB-KW"/>
</dbReference>
<evidence type="ECO:0000259" key="3">
    <source>
        <dbReference type="Pfam" id="PF05183"/>
    </source>
</evidence>
<keyword evidence="1 4" id="KW-0696">RNA-directed RNA polymerase</keyword>
<keyword evidence="2" id="KW-0812">Transmembrane</keyword>
<protein>
    <recommendedName>
        <fullName evidence="1">RNA-dependent RNA polymerase</fullName>
        <ecNumber evidence="1">2.7.7.48</ecNumber>
    </recommendedName>
</protein>
<feature type="domain" description="RDRP core" evidence="3">
    <location>
        <begin position="79"/>
        <end position="145"/>
    </location>
</feature>
<evidence type="ECO:0000256" key="2">
    <source>
        <dbReference type="SAM" id="Phobius"/>
    </source>
</evidence>
<comment type="caution">
    <text evidence="4">The sequence shown here is derived from an EMBL/GenBank/DDBJ whole genome shotgun (WGS) entry which is preliminary data.</text>
</comment>
<name>A0A8H6YA20_9AGAR</name>
<dbReference type="InterPro" id="IPR057596">
    <property type="entry name" value="RDRP_core"/>
</dbReference>
<evidence type="ECO:0000313" key="5">
    <source>
        <dbReference type="Proteomes" id="UP000623467"/>
    </source>
</evidence>
<evidence type="ECO:0000256" key="1">
    <source>
        <dbReference type="RuleBase" id="RU363098"/>
    </source>
</evidence>
<keyword evidence="2" id="KW-1133">Transmembrane helix</keyword>
<keyword evidence="1" id="KW-0694">RNA-binding</keyword>
<comment type="similarity">
    <text evidence="1">Belongs to the RdRP family.</text>
</comment>
<dbReference type="EMBL" id="JACAZH010000011">
    <property type="protein sequence ID" value="KAF7354559.1"/>
    <property type="molecule type" value="Genomic_DNA"/>
</dbReference>